<keyword evidence="3" id="KW-1185">Reference proteome</keyword>
<organism evidence="2 3">
    <name type="scientific">Nesidiocoris tenuis</name>
    <dbReference type="NCBI Taxonomy" id="355587"/>
    <lineage>
        <taxon>Eukaryota</taxon>
        <taxon>Metazoa</taxon>
        <taxon>Ecdysozoa</taxon>
        <taxon>Arthropoda</taxon>
        <taxon>Hexapoda</taxon>
        <taxon>Insecta</taxon>
        <taxon>Pterygota</taxon>
        <taxon>Neoptera</taxon>
        <taxon>Paraneoptera</taxon>
        <taxon>Hemiptera</taxon>
        <taxon>Heteroptera</taxon>
        <taxon>Panheteroptera</taxon>
        <taxon>Cimicomorpha</taxon>
        <taxon>Miridae</taxon>
        <taxon>Dicyphina</taxon>
        <taxon>Nesidiocoris</taxon>
    </lineage>
</organism>
<accession>A0A6H5FVG4</accession>
<dbReference type="OrthoDB" id="2142040at2759"/>
<feature type="compositionally biased region" description="Basic and acidic residues" evidence="1">
    <location>
        <begin position="274"/>
        <end position="287"/>
    </location>
</feature>
<gene>
    <name evidence="2" type="ORF">NTEN_LOCUS324</name>
</gene>
<protein>
    <submittedName>
        <fullName evidence="2">Uncharacterized protein</fullName>
    </submittedName>
</protein>
<feature type="compositionally biased region" description="Polar residues" evidence="1">
    <location>
        <begin position="289"/>
        <end position="308"/>
    </location>
</feature>
<feature type="region of interest" description="Disordered" evidence="1">
    <location>
        <begin position="256"/>
        <end position="309"/>
    </location>
</feature>
<feature type="region of interest" description="Disordered" evidence="1">
    <location>
        <begin position="114"/>
        <end position="137"/>
    </location>
</feature>
<evidence type="ECO:0000313" key="3">
    <source>
        <dbReference type="Proteomes" id="UP000479000"/>
    </source>
</evidence>
<evidence type="ECO:0000313" key="2">
    <source>
        <dbReference type="EMBL" id="CAA9993348.1"/>
    </source>
</evidence>
<feature type="region of interest" description="Disordered" evidence="1">
    <location>
        <begin position="159"/>
        <end position="179"/>
    </location>
</feature>
<evidence type="ECO:0000256" key="1">
    <source>
        <dbReference type="SAM" id="MobiDB-lite"/>
    </source>
</evidence>
<feature type="compositionally biased region" description="Polar residues" evidence="1">
    <location>
        <begin position="120"/>
        <end position="130"/>
    </location>
</feature>
<feature type="region of interest" description="Disordered" evidence="1">
    <location>
        <begin position="212"/>
        <end position="239"/>
    </location>
</feature>
<reference evidence="2 3" key="1">
    <citation type="submission" date="2020-02" db="EMBL/GenBank/DDBJ databases">
        <authorList>
            <person name="Ferguson B K."/>
        </authorList>
    </citation>
    <scope>NUCLEOTIDE SEQUENCE [LARGE SCALE GENOMIC DNA]</scope>
</reference>
<proteinExistence type="predicted"/>
<sequence>MELTDTLELKASSEPQLLNLPSLPTKVFIYATGGGCATVQVPSDCAVCIDFSMRSEFIINRLRPGLARAYPSGRPDLVSEQFFHARRGSPLLAGTSEDDLITWFGTSVFGELHAPETHRNNSSNKSSDNHPSLMPKFPDEMQELESSFLNACKCGQSCESVKPGTTTGSSKTEEEKQNDEINDFTDIIVFSDLREDLFTTQAEFDRMVSEMDENVTRAESSTPDQPLSQEDQTVSTEAYEEEGELYKNYTADSTLTSIFSSPQPDSPPQHLNKSRADLNDSASHKTDGSPVNSSTANDSTVDHPQQNLPPVLNAFLSSKVNAKSLGKNYVGEKNSKEHFEIRTGEETVNSQLKFAISDGAVSSELPLLQPLKSAELVKAKSSGLLKVSPALVG</sequence>
<dbReference type="EMBL" id="CADCXU010000391">
    <property type="protein sequence ID" value="CAA9993348.1"/>
    <property type="molecule type" value="Genomic_DNA"/>
</dbReference>
<feature type="compositionally biased region" description="Polar residues" evidence="1">
    <location>
        <begin position="217"/>
        <end position="236"/>
    </location>
</feature>
<dbReference type="Proteomes" id="UP000479000">
    <property type="component" value="Unassembled WGS sequence"/>
</dbReference>
<name>A0A6H5FVG4_9HEMI</name>
<dbReference type="AlphaFoldDB" id="A0A6H5FVG4"/>